<name>A0A9P6EHQ7_9AGAR</name>
<evidence type="ECO:0000256" key="2">
    <source>
        <dbReference type="SAM" id="Phobius"/>
    </source>
</evidence>
<gene>
    <name evidence="3" type="ORF">CPB83DRAFT_835397</name>
</gene>
<comment type="caution">
    <text evidence="3">The sequence shown here is derived from an EMBL/GenBank/DDBJ whole genome shotgun (WGS) entry which is preliminary data.</text>
</comment>
<protein>
    <submittedName>
        <fullName evidence="3">Uncharacterized protein</fullName>
    </submittedName>
</protein>
<accession>A0A9P6EHQ7</accession>
<feature type="region of interest" description="Disordered" evidence="1">
    <location>
        <begin position="123"/>
        <end position="166"/>
    </location>
</feature>
<dbReference type="AlphaFoldDB" id="A0A9P6EHQ7"/>
<feature type="region of interest" description="Disordered" evidence="1">
    <location>
        <begin position="184"/>
        <end position="211"/>
    </location>
</feature>
<evidence type="ECO:0000256" key="1">
    <source>
        <dbReference type="SAM" id="MobiDB-lite"/>
    </source>
</evidence>
<proteinExistence type="predicted"/>
<keyword evidence="2" id="KW-0472">Membrane</keyword>
<dbReference type="OrthoDB" id="2791511at2759"/>
<keyword evidence="2" id="KW-1133">Transmembrane helix</keyword>
<keyword evidence="4" id="KW-1185">Reference proteome</keyword>
<evidence type="ECO:0000313" key="3">
    <source>
        <dbReference type="EMBL" id="KAF9528909.1"/>
    </source>
</evidence>
<feature type="transmembrane region" description="Helical" evidence="2">
    <location>
        <begin position="34"/>
        <end position="55"/>
    </location>
</feature>
<reference evidence="3" key="1">
    <citation type="submission" date="2020-11" db="EMBL/GenBank/DDBJ databases">
        <authorList>
            <consortium name="DOE Joint Genome Institute"/>
            <person name="Ahrendt S."/>
            <person name="Riley R."/>
            <person name="Andreopoulos W."/>
            <person name="Labutti K."/>
            <person name="Pangilinan J."/>
            <person name="Ruiz-Duenas F.J."/>
            <person name="Barrasa J.M."/>
            <person name="Sanchez-Garcia M."/>
            <person name="Camarero S."/>
            <person name="Miyauchi S."/>
            <person name="Serrano A."/>
            <person name="Linde D."/>
            <person name="Babiker R."/>
            <person name="Drula E."/>
            <person name="Ayuso-Fernandez I."/>
            <person name="Pacheco R."/>
            <person name="Padilla G."/>
            <person name="Ferreira P."/>
            <person name="Barriuso J."/>
            <person name="Kellner H."/>
            <person name="Castanera R."/>
            <person name="Alfaro M."/>
            <person name="Ramirez L."/>
            <person name="Pisabarro A.G."/>
            <person name="Kuo A."/>
            <person name="Tritt A."/>
            <person name="Lipzen A."/>
            <person name="He G."/>
            <person name="Yan M."/>
            <person name="Ng V."/>
            <person name="Cullen D."/>
            <person name="Martin F."/>
            <person name="Rosso M.-N."/>
            <person name="Henrissat B."/>
            <person name="Hibbett D."/>
            <person name="Martinez A.T."/>
            <person name="Grigoriev I.V."/>
        </authorList>
    </citation>
    <scope>NUCLEOTIDE SEQUENCE</scope>
    <source>
        <strain evidence="3">CBS 506.95</strain>
    </source>
</reference>
<keyword evidence="2" id="KW-0812">Transmembrane</keyword>
<evidence type="ECO:0000313" key="4">
    <source>
        <dbReference type="Proteomes" id="UP000807306"/>
    </source>
</evidence>
<organism evidence="3 4">
    <name type="scientific">Crepidotus variabilis</name>
    <dbReference type="NCBI Taxonomy" id="179855"/>
    <lineage>
        <taxon>Eukaryota</taxon>
        <taxon>Fungi</taxon>
        <taxon>Dikarya</taxon>
        <taxon>Basidiomycota</taxon>
        <taxon>Agaricomycotina</taxon>
        <taxon>Agaricomycetes</taxon>
        <taxon>Agaricomycetidae</taxon>
        <taxon>Agaricales</taxon>
        <taxon>Agaricineae</taxon>
        <taxon>Crepidotaceae</taxon>
        <taxon>Crepidotus</taxon>
    </lineage>
</organism>
<sequence length="211" mass="22938">MDTVPGLALVDGLPTFGLSATLSSLSSQLVNPSLWLTLLATLVILSSLRAAILFFRTAPKAPRKAQISIIPGVQEKKDIVSGNGIKGSSLNNNSVEQEKGGRKTLSSAFLGLIKWDSLPSLPLPRRGNGAQSMSETERGRWTSQPQSSRTQTRSGRPAFQHPQPAIYQSDVPVSMAKMIMSRHTFRRPSSRPPPVRNANAPQFQRKLPSMV</sequence>
<dbReference type="Proteomes" id="UP000807306">
    <property type="component" value="Unassembled WGS sequence"/>
</dbReference>
<dbReference type="EMBL" id="MU157849">
    <property type="protein sequence ID" value="KAF9528909.1"/>
    <property type="molecule type" value="Genomic_DNA"/>
</dbReference>
<feature type="compositionally biased region" description="Low complexity" evidence="1">
    <location>
        <begin position="142"/>
        <end position="157"/>
    </location>
</feature>